<keyword evidence="4 11" id="KW-0812">Transmembrane</keyword>
<evidence type="ECO:0000259" key="12">
    <source>
        <dbReference type="Pfam" id="PF01490"/>
    </source>
</evidence>
<evidence type="ECO:0000256" key="10">
    <source>
        <dbReference type="ARBA" id="ARBA00045588"/>
    </source>
</evidence>
<feature type="transmembrane region" description="Helical" evidence="11">
    <location>
        <begin position="29"/>
        <end position="49"/>
    </location>
</feature>
<dbReference type="InterPro" id="IPR013057">
    <property type="entry name" value="AA_transpt_TM"/>
</dbReference>
<feature type="transmembrane region" description="Helical" evidence="11">
    <location>
        <begin position="370"/>
        <end position="387"/>
    </location>
</feature>
<evidence type="ECO:0000256" key="5">
    <source>
        <dbReference type="ARBA" id="ARBA00022847"/>
    </source>
</evidence>
<keyword evidence="7 11" id="KW-1133">Transmembrane helix</keyword>
<keyword evidence="6" id="KW-0029">Amino-acid transport</keyword>
<keyword evidence="9" id="KW-0927">Auxin signaling pathway</keyword>
<evidence type="ECO:0000256" key="11">
    <source>
        <dbReference type="SAM" id="Phobius"/>
    </source>
</evidence>
<evidence type="ECO:0000256" key="8">
    <source>
        <dbReference type="ARBA" id="ARBA00023136"/>
    </source>
</evidence>
<dbReference type="Pfam" id="PF01490">
    <property type="entry name" value="Aa_trans"/>
    <property type="match status" value="1"/>
</dbReference>
<evidence type="ECO:0000256" key="6">
    <source>
        <dbReference type="ARBA" id="ARBA00022970"/>
    </source>
</evidence>
<feature type="transmembrane region" description="Helical" evidence="11">
    <location>
        <begin position="178"/>
        <end position="205"/>
    </location>
</feature>
<feature type="transmembrane region" description="Helical" evidence="11">
    <location>
        <begin position="267"/>
        <end position="286"/>
    </location>
</feature>
<dbReference type="PANTHER" id="PTHR48017">
    <property type="entry name" value="OS05G0424000 PROTEIN-RELATED"/>
    <property type="match status" value="1"/>
</dbReference>
<feature type="transmembrane region" description="Helical" evidence="11">
    <location>
        <begin position="306"/>
        <end position="327"/>
    </location>
</feature>
<evidence type="ECO:0000313" key="14">
    <source>
        <dbReference type="RefSeq" id="XP_048336696.2"/>
    </source>
</evidence>
<proteinExistence type="inferred from homology"/>
<comment type="function">
    <text evidence="10">Carrier protein involved in proton-driven auxin influx. Mediates the formation of auxin gradient from developing leaves (site of auxin biosynthesis) to tips by contributing to the loading of auxin in vascular tissues and facilitating acropetal (base to tip) auxin transport within inner tissues of the root apex, and basipetal (tip to base) auxin transport within outer tissues of the root apex. May be involved in lateral roots and nodules formation.</text>
</comment>
<comment type="similarity">
    <text evidence="2">Belongs to the amino acid/polyamine transporter 2 family. Amino acid/auxin permease (AAAP) (TC 2.A.18.1) subfamily.</text>
</comment>
<keyword evidence="13" id="KW-1185">Reference proteome</keyword>
<keyword evidence="8 11" id="KW-0472">Membrane</keyword>
<evidence type="ECO:0000313" key="13">
    <source>
        <dbReference type="Proteomes" id="UP001652623"/>
    </source>
</evidence>
<accession>A0ABM3IWC6</accession>
<feature type="transmembrane region" description="Helical" evidence="11">
    <location>
        <begin position="432"/>
        <end position="453"/>
    </location>
</feature>
<evidence type="ECO:0000256" key="2">
    <source>
        <dbReference type="ARBA" id="ARBA00005590"/>
    </source>
</evidence>
<feature type="transmembrane region" description="Helical" evidence="11">
    <location>
        <begin position="225"/>
        <end position="246"/>
    </location>
</feature>
<feature type="transmembrane region" description="Helical" evidence="11">
    <location>
        <begin position="55"/>
        <end position="76"/>
    </location>
</feature>
<evidence type="ECO:0000256" key="1">
    <source>
        <dbReference type="ARBA" id="ARBA00004127"/>
    </source>
</evidence>
<gene>
    <name evidence="14" type="primary">LOC107435584</name>
</gene>
<feature type="domain" description="Amino acid transporter transmembrane" evidence="12">
    <location>
        <begin position="23"/>
        <end position="453"/>
    </location>
</feature>
<evidence type="ECO:0000256" key="7">
    <source>
        <dbReference type="ARBA" id="ARBA00022989"/>
    </source>
</evidence>
<evidence type="ECO:0000256" key="4">
    <source>
        <dbReference type="ARBA" id="ARBA00022692"/>
    </source>
</evidence>
<feature type="transmembrane region" description="Helical" evidence="11">
    <location>
        <begin position="393"/>
        <end position="411"/>
    </location>
</feature>
<sequence length="466" mass="51350">METQTGGFGENTKFDDDGRLKRQGTLMTASAHIITAVIGSGVLSLAWAISQLGWIVGILALTMFSLITLYTSCLLANSYRSPDPVLGDRRNYTYMLAVQNNLGGIKYQLCGLAQYGNLVGVAIGYTITSAFSMSAIKRSNCFHSNGHEADCHESNETYMIWYGIIQIFLSQIPNFHKLSVLSVIAAIMSFTYASIGLGLSIAKTAQGGEHPKTSFTLEVTNKQKMWSSFQAIGDIAFAYVFATVLIEIEDTLKSSPPETQVMKKASAIGVSVTTVFYMLCGIMGYLAFGNDAPGNFLTGFGFYEPFWLVDFANACVVLHLVGAYQVFAQPIFKLVEEWSSKRWPECDFIVREYHITIPLFGTWSLNLFRSTWRTIYVVITTVAGITFPFFNNVLGFLGAASFWPLAVYFPIEMHISQSKIPCYSSTWMGLKFLSGLCLIVSLLAAAGSIQGIVQDLTNYRPFTSVS</sequence>
<evidence type="ECO:0000256" key="3">
    <source>
        <dbReference type="ARBA" id="ARBA00022448"/>
    </source>
</evidence>
<keyword evidence="3" id="KW-0813">Transport</keyword>
<dbReference type="GeneID" id="107435584"/>
<protein>
    <submittedName>
        <fullName evidence="14">Amino acid permease 6</fullName>
    </submittedName>
</protein>
<comment type="subcellular location">
    <subcellularLocation>
        <location evidence="1">Endomembrane system</location>
        <topology evidence="1">Multi-pass membrane protein</topology>
    </subcellularLocation>
</comment>
<dbReference type="RefSeq" id="XP_048336696.2">
    <property type="nucleotide sequence ID" value="XM_048480739.2"/>
</dbReference>
<dbReference type="Proteomes" id="UP001652623">
    <property type="component" value="Chromosome 9"/>
</dbReference>
<organism evidence="13 14">
    <name type="scientific">Ziziphus jujuba</name>
    <name type="common">Chinese jujube</name>
    <name type="synonym">Ziziphus sativa</name>
    <dbReference type="NCBI Taxonomy" id="326968"/>
    <lineage>
        <taxon>Eukaryota</taxon>
        <taxon>Viridiplantae</taxon>
        <taxon>Streptophyta</taxon>
        <taxon>Embryophyta</taxon>
        <taxon>Tracheophyta</taxon>
        <taxon>Spermatophyta</taxon>
        <taxon>Magnoliopsida</taxon>
        <taxon>eudicotyledons</taxon>
        <taxon>Gunneridae</taxon>
        <taxon>Pentapetalae</taxon>
        <taxon>rosids</taxon>
        <taxon>fabids</taxon>
        <taxon>Rosales</taxon>
        <taxon>Rhamnaceae</taxon>
        <taxon>Paliureae</taxon>
        <taxon>Ziziphus</taxon>
    </lineage>
</organism>
<reference evidence="14" key="1">
    <citation type="submission" date="2025-08" db="UniProtKB">
        <authorList>
            <consortium name="RefSeq"/>
        </authorList>
    </citation>
    <scope>IDENTIFICATION</scope>
    <source>
        <tissue evidence="14">Seedling</tissue>
    </source>
</reference>
<name>A0ABM3IWC6_ZIZJJ</name>
<keyword evidence="5" id="KW-0769">Symport</keyword>
<evidence type="ECO:0000256" key="9">
    <source>
        <dbReference type="ARBA" id="ARBA00023294"/>
    </source>
</evidence>